<feature type="domain" description="MaoC-like" evidence="1">
    <location>
        <begin position="51"/>
        <end position="138"/>
    </location>
</feature>
<dbReference type="GeneID" id="110241968"/>
<evidence type="ECO:0000313" key="2">
    <source>
        <dbReference type="EnsemblMetazoa" id="XP_020903549.1"/>
    </source>
</evidence>
<reference evidence="2" key="1">
    <citation type="submission" date="2022-11" db="UniProtKB">
        <authorList>
            <consortium name="EnsemblMetazoa"/>
        </authorList>
    </citation>
    <scope>IDENTIFICATION</scope>
</reference>
<sequence>MGKFSGLFCKRFISLLKSESNLKVGQYYCNRHCFTKKTFKVGEKAQILRVFKQSDVNTFAELTGDRNPIHTDNEFAGNGRFAGCVVHGVLVNGLISCLHGTILPGAGCLVVSQNIKFISPLFVGETVSAEVEVLSYRHYVMVCSAVCKAVNRNEVILIGETKLLLPKT</sequence>
<dbReference type="KEGG" id="epa:110241968"/>
<keyword evidence="3" id="KW-1185">Reference proteome</keyword>
<dbReference type="GO" id="GO:0018812">
    <property type="term" value="F:3-hydroxyacyl-CoA dehydratase activity"/>
    <property type="evidence" value="ECO:0007669"/>
    <property type="project" value="UniProtKB-ARBA"/>
</dbReference>
<organism evidence="2 3">
    <name type="scientific">Exaiptasia diaphana</name>
    <name type="common">Tropical sea anemone</name>
    <name type="synonym">Aiptasia pulchella</name>
    <dbReference type="NCBI Taxonomy" id="2652724"/>
    <lineage>
        <taxon>Eukaryota</taxon>
        <taxon>Metazoa</taxon>
        <taxon>Cnidaria</taxon>
        <taxon>Anthozoa</taxon>
        <taxon>Hexacorallia</taxon>
        <taxon>Actiniaria</taxon>
        <taxon>Aiptasiidae</taxon>
        <taxon>Exaiptasia</taxon>
    </lineage>
</organism>
<name>A0A913XFA5_EXADI</name>
<dbReference type="InterPro" id="IPR050965">
    <property type="entry name" value="UPF0336/Enoyl-CoA_hydratase"/>
</dbReference>
<dbReference type="RefSeq" id="XP_020903549.1">
    <property type="nucleotide sequence ID" value="XM_021047890.2"/>
</dbReference>
<dbReference type="InterPro" id="IPR029069">
    <property type="entry name" value="HotDog_dom_sf"/>
</dbReference>
<dbReference type="GO" id="GO:0019171">
    <property type="term" value="F:(3R)-hydroxyacyl-[acyl-carrier-protein] dehydratase activity"/>
    <property type="evidence" value="ECO:0007669"/>
    <property type="project" value="TreeGrafter"/>
</dbReference>
<accession>A0A913XFA5</accession>
<dbReference type="AlphaFoldDB" id="A0A913XFA5"/>
<protein>
    <recommendedName>
        <fullName evidence="1">MaoC-like domain-containing protein</fullName>
    </recommendedName>
</protein>
<dbReference type="PANTHER" id="PTHR43437:SF3">
    <property type="entry name" value="HYDROXYACYL-THIOESTER DEHYDRATASE TYPE 2, MITOCHONDRIAL"/>
    <property type="match status" value="1"/>
</dbReference>
<evidence type="ECO:0000313" key="3">
    <source>
        <dbReference type="Proteomes" id="UP000887567"/>
    </source>
</evidence>
<dbReference type="Gene3D" id="3.10.129.10">
    <property type="entry name" value="Hotdog Thioesterase"/>
    <property type="match status" value="1"/>
</dbReference>
<dbReference type="GO" id="GO:0005739">
    <property type="term" value="C:mitochondrion"/>
    <property type="evidence" value="ECO:0007669"/>
    <property type="project" value="TreeGrafter"/>
</dbReference>
<dbReference type="CDD" id="cd03449">
    <property type="entry name" value="R_hydratase"/>
    <property type="match status" value="1"/>
</dbReference>
<dbReference type="Proteomes" id="UP000887567">
    <property type="component" value="Unplaced"/>
</dbReference>
<proteinExistence type="predicted"/>
<dbReference type="InterPro" id="IPR002539">
    <property type="entry name" value="MaoC-like_dom"/>
</dbReference>
<dbReference type="OMA" id="IYIGQQM"/>
<evidence type="ECO:0000259" key="1">
    <source>
        <dbReference type="Pfam" id="PF01575"/>
    </source>
</evidence>
<dbReference type="OrthoDB" id="3592703at2759"/>
<dbReference type="GO" id="GO:0006633">
    <property type="term" value="P:fatty acid biosynthetic process"/>
    <property type="evidence" value="ECO:0007669"/>
    <property type="project" value="TreeGrafter"/>
</dbReference>
<dbReference type="PANTHER" id="PTHR43437">
    <property type="entry name" value="HYDROXYACYL-THIOESTER DEHYDRATASE TYPE 2, MITOCHONDRIAL-RELATED"/>
    <property type="match status" value="1"/>
</dbReference>
<dbReference type="SUPFAM" id="SSF54637">
    <property type="entry name" value="Thioesterase/thiol ester dehydrase-isomerase"/>
    <property type="match status" value="1"/>
</dbReference>
<dbReference type="EnsemblMetazoa" id="XM_021047890.2">
    <property type="protein sequence ID" value="XP_020903549.1"/>
    <property type="gene ID" value="LOC110241968"/>
</dbReference>
<dbReference type="Pfam" id="PF01575">
    <property type="entry name" value="MaoC_dehydratas"/>
    <property type="match status" value="1"/>
</dbReference>